<proteinExistence type="predicted"/>
<reference evidence="1" key="1">
    <citation type="submission" date="2014-11" db="EMBL/GenBank/DDBJ databases">
        <authorList>
            <person name="Amaro Gonzalez C."/>
        </authorList>
    </citation>
    <scope>NUCLEOTIDE SEQUENCE</scope>
</reference>
<dbReference type="AlphaFoldDB" id="A0A0E9PNK1"/>
<name>A0A0E9PNK1_ANGAN</name>
<dbReference type="EMBL" id="GBXM01102730">
    <property type="protein sequence ID" value="JAH05847.1"/>
    <property type="molecule type" value="Transcribed_RNA"/>
</dbReference>
<evidence type="ECO:0000313" key="1">
    <source>
        <dbReference type="EMBL" id="JAH05847.1"/>
    </source>
</evidence>
<sequence>MKKFNTGHMYSGSFLPHPNLECPLTNLAKSWCKHILEQHFINRSVRKMHSQKRQQWHKSGLTCDLSTAL</sequence>
<accession>A0A0E9PNK1</accession>
<organism evidence="1">
    <name type="scientific">Anguilla anguilla</name>
    <name type="common">European freshwater eel</name>
    <name type="synonym">Muraena anguilla</name>
    <dbReference type="NCBI Taxonomy" id="7936"/>
    <lineage>
        <taxon>Eukaryota</taxon>
        <taxon>Metazoa</taxon>
        <taxon>Chordata</taxon>
        <taxon>Craniata</taxon>
        <taxon>Vertebrata</taxon>
        <taxon>Euteleostomi</taxon>
        <taxon>Actinopterygii</taxon>
        <taxon>Neopterygii</taxon>
        <taxon>Teleostei</taxon>
        <taxon>Anguilliformes</taxon>
        <taxon>Anguillidae</taxon>
        <taxon>Anguilla</taxon>
    </lineage>
</organism>
<protein>
    <submittedName>
        <fullName evidence="1">Uncharacterized protein</fullName>
    </submittedName>
</protein>
<reference evidence="1" key="2">
    <citation type="journal article" date="2015" name="Fish Shellfish Immunol.">
        <title>Early steps in the European eel (Anguilla anguilla)-Vibrio vulnificus interaction in the gills: Role of the RtxA13 toxin.</title>
        <authorList>
            <person name="Callol A."/>
            <person name="Pajuelo D."/>
            <person name="Ebbesson L."/>
            <person name="Teles M."/>
            <person name="MacKenzie S."/>
            <person name="Amaro C."/>
        </authorList>
    </citation>
    <scope>NUCLEOTIDE SEQUENCE</scope>
</reference>